<gene>
    <name evidence="3" type="ORF">F511_34064</name>
</gene>
<protein>
    <submittedName>
        <fullName evidence="3">Uncharacterized protein</fullName>
    </submittedName>
</protein>
<feature type="region of interest" description="Disordered" evidence="1">
    <location>
        <begin position="35"/>
        <end position="67"/>
    </location>
</feature>
<reference evidence="3 4" key="1">
    <citation type="journal article" date="2015" name="Proc. Natl. Acad. Sci. U.S.A.">
        <title>The resurrection genome of Boea hygrometrica: A blueprint for survival of dehydration.</title>
        <authorList>
            <person name="Xiao L."/>
            <person name="Yang G."/>
            <person name="Zhang L."/>
            <person name="Yang X."/>
            <person name="Zhao S."/>
            <person name="Ji Z."/>
            <person name="Zhou Q."/>
            <person name="Hu M."/>
            <person name="Wang Y."/>
            <person name="Chen M."/>
            <person name="Xu Y."/>
            <person name="Jin H."/>
            <person name="Xiao X."/>
            <person name="Hu G."/>
            <person name="Bao F."/>
            <person name="Hu Y."/>
            <person name="Wan P."/>
            <person name="Li L."/>
            <person name="Deng X."/>
            <person name="Kuang T."/>
            <person name="Xiang C."/>
            <person name="Zhu J.K."/>
            <person name="Oliver M.J."/>
            <person name="He Y."/>
        </authorList>
    </citation>
    <scope>NUCLEOTIDE SEQUENCE [LARGE SCALE GENOMIC DNA]</scope>
    <source>
        <strain evidence="4">cv. XS01</strain>
    </source>
</reference>
<sequence length="213" mass="24805">MKNLPIYRGQIRDQPIKVKPAGQVVREQIKFEDDEDQLKSGCKQEKKKRALNSSMKQPAQRQDHLGANFNGDKLASWLRSKQLRLTLLDRGIRRFEDDEDQLKSGCKQEKKKRALNSSMKQPAQRQDHLGANFNGDKLASWLRSKQLRSHNRCHQIYELVQRTKLVKVKPAQQAEAKFKSRIGQNDKQSDLNTRLYAYYFSVFISISCVVFLE</sequence>
<proteinExistence type="predicted"/>
<keyword evidence="4" id="KW-1185">Reference proteome</keyword>
<evidence type="ECO:0000313" key="4">
    <source>
        <dbReference type="Proteomes" id="UP000250235"/>
    </source>
</evidence>
<dbReference type="Proteomes" id="UP000250235">
    <property type="component" value="Unassembled WGS sequence"/>
</dbReference>
<feature type="transmembrane region" description="Helical" evidence="2">
    <location>
        <begin position="195"/>
        <end position="212"/>
    </location>
</feature>
<accession>A0A2Z7CTJ3</accession>
<name>A0A2Z7CTJ3_9LAMI</name>
<keyword evidence="2" id="KW-0812">Transmembrane</keyword>
<feature type="region of interest" description="Disordered" evidence="1">
    <location>
        <begin position="99"/>
        <end position="129"/>
    </location>
</feature>
<keyword evidence="2" id="KW-1133">Transmembrane helix</keyword>
<feature type="compositionally biased region" description="Polar residues" evidence="1">
    <location>
        <begin position="115"/>
        <end position="124"/>
    </location>
</feature>
<keyword evidence="2" id="KW-0472">Membrane</keyword>
<evidence type="ECO:0000256" key="2">
    <source>
        <dbReference type="SAM" id="Phobius"/>
    </source>
</evidence>
<evidence type="ECO:0000313" key="3">
    <source>
        <dbReference type="EMBL" id="KZV50048.1"/>
    </source>
</evidence>
<dbReference type="EMBL" id="KQ992565">
    <property type="protein sequence ID" value="KZV50048.1"/>
    <property type="molecule type" value="Genomic_DNA"/>
</dbReference>
<feature type="compositionally biased region" description="Polar residues" evidence="1">
    <location>
        <begin position="51"/>
        <end position="60"/>
    </location>
</feature>
<dbReference type="AlphaFoldDB" id="A0A2Z7CTJ3"/>
<evidence type="ECO:0000256" key="1">
    <source>
        <dbReference type="SAM" id="MobiDB-lite"/>
    </source>
</evidence>
<organism evidence="3 4">
    <name type="scientific">Dorcoceras hygrometricum</name>
    <dbReference type="NCBI Taxonomy" id="472368"/>
    <lineage>
        <taxon>Eukaryota</taxon>
        <taxon>Viridiplantae</taxon>
        <taxon>Streptophyta</taxon>
        <taxon>Embryophyta</taxon>
        <taxon>Tracheophyta</taxon>
        <taxon>Spermatophyta</taxon>
        <taxon>Magnoliopsida</taxon>
        <taxon>eudicotyledons</taxon>
        <taxon>Gunneridae</taxon>
        <taxon>Pentapetalae</taxon>
        <taxon>asterids</taxon>
        <taxon>lamiids</taxon>
        <taxon>Lamiales</taxon>
        <taxon>Gesneriaceae</taxon>
        <taxon>Didymocarpoideae</taxon>
        <taxon>Trichosporeae</taxon>
        <taxon>Loxocarpinae</taxon>
        <taxon>Dorcoceras</taxon>
    </lineage>
</organism>